<evidence type="ECO:0000313" key="1">
    <source>
        <dbReference type="EMBL" id="MFJ6039669.1"/>
    </source>
</evidence>
<keyword evidence="2" id="KW-1185">Reference proteome</keyword>
<dbReference type="RefSeq" id="WP_350890610.1">
    <property type="nucleotide sequence ID" value="NZ_JBEOTR010000009.1"/>
</dbReference>
<name>A0ABW8HFY1_9ACTN</name>
<dbReference type="Proteomes" id="UP001617907">
    <property type="component" value="Unassembled WGS sequence"/>
</dbReference>
<sequence>MGTDISGFIEYRASQKNQEPMWYSAGSIASLNDVRNYDAFGCLFGVRNYAHFRPLAAGRGIPADASATLSARFAQLTEWYGEDGFHDMTWITWAEVRAVDWDEPAEKPDSRLHQYRRTPDGLRMTGKSSWSPAFAEAVGLAAGEAREWPEGSEWLVGDTLYRAVTIRRKDAVTQTCEWQPVWKVMKELAAQHGDDNVRLVVWFDS</sequence>
<gene>
    <name evidence="1" type="ORF">ACIQFM_25835</name>
</gene>
<organism evidence="1 2">
    <name type="scientific">Streptomyces ardesiacus</name>
    <dbReference type="NCBI Taxonomy" id="285564"/>
    <lineage>
        <taxon>Bacteria</taxon>
        <taxon>Bacillati</taxon>
        <taxon>Actinomycetota</taxon>
        <taxon>Actinomycetes</taxon>
        <taxon>Kitasatosporales</taxon>
        <taxon>Streptomycetaceae</taxon>
        <taxon>Streptomyces</taxon>
    </lineage>
</organism>
<accession>A0ABW8HFY1</accession>
<dbReference type="EMBL" id="JBIVPC010000014">
    <property type="protein sequence ID" value="MFJ6039669.1"/>
    <property type="molecule type" value="Genomic_DNA"/>
</dbReference>
<reference evidence="1 2" key="1">
    <citation type="submission" date="2024-10" db="EMBL/GenBank/DDBJ databases">
        <title>The Natural Products Discovery Center: Release of the First 8490 Sequenced Strains for Exploring Actinobacteria Biosynthetic Diversity.</title>
        <authorList>
            <person name="Kalkreuter E."/>
            <person name="Kautsar S.A."/>
            <person name="Yang D."/>
            <person name="Bader C.D."/>
            <person name="Teijaro C.N."/>
            <person name="Fluegel L."/>
            <person name="Davis C.M."/>
            <person name="Simpson J.R."/>
            <person name="Lauterbach L."/>
            <person name="Steele A.D."/>
            <person name="Gui C."/>
            <person name="Meng S."/>
            <person name="Li G."/>
            <person name="Viehrig K."/>
            <person name="Ye F."/>
            <person name="Su P."/>
            <person name="Kiefer A.F."/>
            <person name="Nichols A."/>
            <person name="Cepeda A.J."/>
            <person name="Yan W."/>
            <person name="Fan B."/>
            <person name="Jiang Y."/>
            <person name="Adhikari A."/>
            <person name="Zheng C.-J."/>
            <person name="Schuster L."/>
            <person name="Cowan T.M."/>
            <person name="Smanski M.J."/>
            <person name="Chevrette M.G."/>
            <person name="De Carvalho L.P.S."/>
            <person name="Shen B."/>
        </authorList>
    </citation>
    <scope>NUCLEOTIDE SEQUENCE [LARGE SCALE GENOMIC DNA]</scope>
    <source>
        <strain evidence="1 2">NPDC093086</strain>
    </source>
</reference>
<comment type="caution">
    <text evidence="1">The sequence shown here is derived from an EMBL/GenBank/DDBJ whole genome shotgun (WGS) entry which is preliminary data.</text>
</comment>
<protein>
    <submittedName>
        <fullName evidence="1">Uncharacterized protein</fullName>
    </submittedName>
</protein>
<evidence type="ECO:0000313" key="2">
    <source>
        <dbReference type="Proteomes" id="UP001617907"/>
    </source>
</evidence>
<proteinExistence type="predicted"/>